<evidence type="ECO:0000313" key="1">
    <source>
        <dbReference type="EMBL" id="PPQ68132.1"/>
    </source>
</evidence>
<keyword evidence="2" id="KW-1185">Reference proteome</keyword>
<evidence type="ECO:0000313" key="2">
    <source>
        <dbReference type="Proteomes" id="UP000284842"/>
    </source>
</evidence>
<dbReference type="OrthoDB" id="3047721at2759"/>
<dbReference type="InParanoid" id="A0A409VPD4"/>
<name>A0A409VPD4_9AGAR</name>
<protein>
    <submittedName>
        <fullName evidence="1">Uncharacterized protein</fullName>
    </submittedName>
</protein>
<dbReference type="Proteomes" id="UP000284842">
    <property type="component" value="Unassembled WGS sequence"/>
</dbReference>
<organism evidence="1 2">
    <name type="scientific">Panaeolus cyanescens</name>
    <dbReference type="NCBI Taxonomy" id="181874"/>
    <lineage>
        <taxon>Eukaryota</taxon>
        <taxon>Fungi</taxon>
        <taxon>Dikarya</taxon>
        <taxon>Basidiomycota</taxon>
        <taxon>Agaricomycotina</taxon>
        <taxon>Agaricomycetes</taxon>
        <taxon>Agaricomycetidae</taxon>
        <taxon>Agaricales</taxon>
        <taxon>Agaricineae</taxon>
        <taxon>Galeropsidaceae</taxon>
        <taxon>Panaeolus</taxon>
    </lineage>
</organism>
<dbReference type="AlphaFoldDB" id="A0A409VPD4"/>
<accession>A0A409VPD4</accession>
<comment type="caution">
    <text evidence="1">The sequence shown here is derived from an EMBL/GenBank/DDBJ whole genome shotgun (WGS) entry which is preliminary data.</text>
</comment>
<sequence>MLHQRSDQSHPRSIFLPIRKFNSAPHRNVGIYAGAKRFQSSHTVVTAPSATHTVQSTPLASSGAVSPHIAGWARVADHVVGRHPNAQPLSTRVATTAEIELISGHVHIPWAFNPDPNKIQPTAVKVVPPVMSGQHAPFDTANVLREVTNMNRGRDVWNPAKDPAKRLVGKTKASRRPLGRPPMSVVAADLVEPVGSELQ</sequence>
<dbReference type="EMBL" id="NHTK01006014">
    <property type="protein sequence ID" value="PPQ68132.1"/>
    <property type="molecule type" value="Genomic_DNA"/>
</dbReference>
<reference evidence="1 2" key="1">
    <citation type="journal article" date="2018" name="Evol. Lett.">
        <title>Horizontal gene cluster transfer increased hallucinogenic mushroom diversity.</title>
        <authorList>
            <person name="Reynolds H.T."/>
            <person name="Vijayakumar V."/>
            <person name="Gluck-Thaler E."/>
            <person name="Korotkin H.B."/>
            <person name="Matheny P.B."/>
            <person name="Slot J.C."/>
        </authorList>
    </citation>
    <scope>NUCLEOTIDE SEQUENCE [LARGE SCALE GENOMIC DNA]</scope>
    <source>
        <strain evidence="1 2">2629</strain>
    </source>
</reference>
<proteinExistence type="predicted"/>
<gene>
    <name evidence="1" type="ORF">CVT24_002958</name>
</gene>